<sequence>MDCKIANTPLGDIEYSSIGKGMPILFLHGGHSSCNETLCHKGFNLEKFLLINPSRPGYGKTPINGNRTPKQAAELISELLNNLSLDNVIVYGISAGGLTAIELAANYPDKVSKLILASAISKKWLNKNEKIYKTAQIIFNPKMERITWGMVTFFSKILPKIIANSFYPQFSTYPAHELRREDIEELISAIKHYRSKRGFLNDIDQDISEDTIKKIECPSLVIHSTYDNSVSFEHAIHSKEKIQNSRLVKLDNEWGHLFWIGKESEKSIKVTIEFIEQ</sequence>
<gene>
    <name evidence="2" type="ORF">AAY42_13865</name>
</gene>
<name>A0A0Q1C0Z9_9FLAO</name>
<accession>A0A0Q1C0Z9</accession>
<dbReference type="OrthoDB" id="9780932at2"/>
<proteinExistence type="predicted"/>
<dbReference type="STRING" id="346185.AAY42_13865"/>
<dbReference type="PANTHER" id="PTHR43433:SF1">
    <property type="entry name" value="BLL5160 PROTEIN"/>
    <property type="match status" value="1"/>
</dbReference>
<evidence type="ECO:0000313" key="3">
    <source>
        <dbReference type="Proteomes" id="UP000050827"/>
    </source>
</evidence>
<dbReference type="PANTHER" id="PTHR43433">
    <property type="entry name" value="HYDROLASE, ALPHA/BETA FOLD FAMILY PROTEIN"/>
    <property type="match status" value="1"/>
</dbReference>
<organism evidence="2 3">
    <name type="scientific">Flagellimonas eckloniae</name>
    <dbReference type="NCBI Taxonomy" id="346185"/>
    <lineage>
        <taxon>Bacteria</taxon>
        <taxon>Pseudomonadati</taxon>
        <taxon>Bacteroidota</taxon>
        <taxon>Flavobacteriia</taxon>
        <taxon>Flavobacteriales</taxon>
        <taxon>Flavobacteriaceae</taxon>
        <taxon>Flagellimonas</taxon>
    </lineage>
</organism>
<dbReference type="Gene3D" id="3.40.50.1820">
    <property type="entry name" value="alpha/beta hydrolase"/>
    <property type="match status" value="1"/>
</dbReference>
<dbReference type="AlphaFoldDB" id="A0A0Q1C0Z9"/>
<dbReference type="EMBL" id="LCTZ01000002">
    <property type="protein sequence ID" value="KQC30853.1"/>
    <property type="molecule type" value="Genomic_DNA"/>
</dbReference>
<keyword evidence="3" id="KW-1185">Reference proteome</keyword>
<dbReference type="InterPro" id="IPR050471">
    <property type="entry name" value="AB_hydrolase"/>
</dbReference>
<feature type="domain" description="AB hydrolase-1" evidence="1">
    <location>
        <begin position="23"/>
        <end position="258"/>
    </location>
</feature>
<evidence type="ECO:0000313" key="2">
    <source>
        <dbReference type="EMBL" id="KQC30853.1"/>
    </source>
</evidence>
<dbReference type="Proteomes" id="UP000050827">
    <property type="component" value="Unassembled WGS sequence"/>
</dbReference>
<evidence type="ECO:0000259" key="1">
    <source>
        <dbReference type="Pfam" id="PF00561"/>
    </source>
</evidence>
<dbReference type="SUPFAM" id="SSF53474">
    <property type="entry name" value="alpha/beta-Hydrolases"/>
    <property type="match status" value="1"/>
</dbReference>
<dbReference type="PRINTS" id="PR00111">
    <property type="entry name" value="ABHYDROLASE"/>
</dbReference>
<dbReference type="RefSeq" id="WP_055396239.1">
    <property type="nucleotide sequence ID" value="NZ_LCTZ01000002.1"/>
</dbReference>
<dbReference type="Pfam" id="PF00561">
    <property type="entry name" value="Abhydrolase_1"/>
    <property type="match status" value="1"/>
</dbReference>
<reference evidence="2 3" key="1">
    <citation type="submission" date="2015-04" db="EMBL/GenBank/DDBJ databases">
        <title>Complete genome of flavobacterium.</title>
        <authorList>
            <person name="Kwon Y.M."/>
            <person name="Kim S.-J."/>
        </authorList>
    </citation>
    <scope>NUCLEOTIDE SEQUENCE [LARGE SCALE GENOMIC DNA]</scope>
    <source>
        <strain evidence="2 3">DK169</strain>
    </source>
</reference>
<dbReference type="InterPro" id="IPR029058">
    <property type="entry name" value="AB_hydrolase_fold"/>
</dbReference>
<protein>
    <recommendedName>
        <fullName evidence="1">AB hydrolase-1 domain-containing protein</fullName>
    </recommendedName>
</protein>
<comment type="caution">
    <text evidence="2">The sequence shown here is derived from an EMBL/GenBank/DDBJ whole genome shotgun (WGS) entry which is preliminary data.</text>
</comment>
<dbReference type="InterPro" id="IPR000073">
    <property type="entry name" value="AB_hydrolase_1"/>
</dbReference>